<protein>
    <submittedName>
        <fullName evidence="1">Uncharacterized protein</fullName>
    </submittedName>
</protein>
<accession>A0ACB9QC42</accession>
<sequence length="114" mass="12990">MIKEEIKRKEKRIVYVTSFFGSLTNFHENRALPCPVLFLSSSSFLIADVSSDGDGGHLSLALRMIDVLHRICRFWIEDESIFTSSLSSAIMVLEWLRPDLLLQGQFPEHSDCSI</sequence>
<reference evidence="2" key="1">
    <citation type="journal article" date="2023" name="Front. Plant Sci.">
        <title>Chromosomal-level genome assembly of Melastoma candidum provides insights into trichome evolution.</title>
        <authorList>
            <person name="Zhong Y."/>
            <person name="Wu W."/>
            <person name="Sun C."/>
            <person name="Zou P."/>
            <person name="Liu Y."/>
            <person name="Dai S."/>
            <person name="Zhou R."/>
        </authorList>
    </citation>
    <scope>NUCLEOTIDE SEQUENCE [LARGE SCALE GENOMIC DNA]</scope>
</reference>
<organism evidence="1 2">
    <name type="scientific">Melastoma candidum</name>
    <dbReference type="NCBI Taxonomy" id="119954"/>
    <lineage>
        <taxon>Eukaryota</taxon>
        <taxon>Viridiplantae</taxon>
        <taxon>Streptophyta</taxon>
        <taxon>Embryophyta</taxon>
        <taxon>Tracheophyta</taxon>
        <taxon>Spermatophyta</taxon>
        <taxon>Magnoliopsida</taxon>
        <taxon>eudicotyledons</taxon>
        <taxon>Gunneridae</taxon>
        <taxon>Pentapetalae</taxon>
        <taxon>rosids</taxon>
        <taxon>malvids</taxon>
        <taxon>Myrtales</taxon>
        <taxon>Melastomataceae</taxon>
        <taxon>Melastomatoideae</taxon>
        <taxon>Melastomateae</taxon>
        <taxon>Melastoma</taxon>
    </lineage>
</organism>
<name>A0ACB9QC42_9MYRT</name>
<keyword evidence="2" id="KW-1185">Reference proteome</keyword>
<proteinExistence type="predicted"/>
<dbReference type="EMBL" id="CM042885">
    <property type="protein sequence ID" value="KAI4364183.1"/>
    <property type="molecule type" value="Genomic_DNA"/>
</dbReference>
<comment type="caution">
    <text evidence="1">The sequence shown here is derived from an EMBL/GenBank/DDBJ whole genome shotgun (WGS) entry which is preliminary data.</text>
</comment>
<evidence type="ECO:0000313" key="2">
    <source>
        <dbReference type="Proteomes" id="UP001057402"/>
    </source>
</evidence>
<evidence type="ECO:0000313" key="1">
    <source>
        <dbReference type="EMBL" id="KAI4364183.1"/>
    </source>
</evidence>
<dbReference type="Proteomes" id="UP001057402">
    <property type="component" value="Chromosome 6"/>
</dbReference>
<gene>
    <name evidence="1" type="ORF">MLD38_020310</name>
</gene>